<dbReference type="InterPro" id="IPR005234">
    <property type="entry name" value="ScpB_csome_segregation"/>
</dbReference>
<dbReference type="SUPFAM" id="SSF46785">
    <property type="entry name" value="Winged helix' DNA-binding domain"/>
    <property type="match status" value="2"/>
</dbReference>
<dbReference type="RefSeq" id="WP_132295995.1">
    <property type="nucleotide sequence ID" value="NZ_SKBM01000036.1"/>
</dbReference>
<dbReference type="PANTHER" id="PTHR34298">
    <property type="entry name" value="SEGREGATION AND CONDENSATION PROTEIN B"/>
    <property type="match status" value="1"/>
</dbReference>
<dbReference type="Pfam" id="PF04079">
    <property type="entry name" value="SMC_ScpB"/>
    <property type="match status" value="1"/>
</dbReference>
<evidence type="ECO:0000313" key="6">
    <source>
        <dbReference type="Proteomes" id="UP000295023"/>
    </source>
</evidence>
<organism evidence="5 6">
    <name type="scientific">Roseicella aquatilis</name>
    <dbReference type="NCBI Taxonomy" id="2527868"/>
    <lineage>
        <taxon>Bacteria</taxon>
        <taxon>Pseudomonadati</taxon>
        <taxon>Pseudomonadota</taxon>
        <taxon>Alphaproteobacteria</taxon>
        <taxon>Acetobacterales</taxon>
        <taxon>Roseomonadaceae</taxon>
        <taxon>Roseicella</taxon>
    </lineage>
</organism>
<evidence type="ECO:0000256" key="2">
    <source>
        <dbReference type="ARBA" id="ARBA00022618"/>
    </source>
</evidence>
<accession>A0A4R4D394</accession>
<dbReference type="InterPro" id="IPR036388">
    <property type="entry name" value="WH-like_DNA-bd_sf"/>
</dbReference>
<dbReference type="EMBL" id="SKBM01000036">
    <property type="protein sequence ID" value="TCZ53888.1"/>
    <property type="molecule type" value="Genomic_DNA"/>
</dbReference>
<dbReference type="GO" id="GO:0051301">
    <property type="term" value="P:cell division"/>
    <property type="evidence" value="ECO:0007669"/>
    <property type="project" value="UniProtKB-KW"/>
</dbReference>
<dbReference type="NCBIfam" id="TIGR00281">
    <property type="entry name" value="SMC-Scp complex subunit ScpB"/>
    <property type="match status" value="1"/>
</dbReference>
<dbReference type="Gene3D" id="1.10.10.10">
    <property type="entry name" value="Winged helix-like DNA-binding domain superfamily/Winged helix DNA-binding domain"/>
    <property type="match status" value="2"/>
</dbReference>
<sequence>MHDVSDEDLRLVEALLLASPEPVTPAQVQRALGDELGLLVDVPAVIAAMAARYRGRGIEVAAAGGGWRLRTAPDLAQRLAGLLGRERPLPRAALEVLAAIALHQPVTRAEVVELRQAAVAQATFDLLVDLGLIAPAGQADSPGRPQLWRTTTVFLEHFGLRSLADLPRADHLAAFARAQGRGGEAGEPSAG</sequence>
<dbReference type="PANTHER" id="PTHR34298:SF2">
    <property type="entry name" value="SEGREGATION AND CONDENSATION PROTEIN B"/>
    <property type="match status" value="1"/>
</dbReference>
<keyword evidence="4" id="KW-0131">Cell cycle</keyword>
<dbReference type="OrthoDB" id="9806226at2"/>
<evidence type="ECO:0000256" key="1">
    <source>
        <dbReference type="ARBA" id="ARBA00022490"/>
    </source>
</evidence>
<proteinExistence type="predicted"/>
<evidence type="ECO:0000256" key="3">
    <source>
        <dbReference type="ARBA" id="ARBA00022829"/>
    </source>
</evidence>
<gene>
    <name evidence="5" type="primary">scpB</name>
    <name evidence="5" type="ORF">EXY23_24075</name>
</gene>
<evidence type="ECO:0000313" key="5">
    <source>
        <dbReference type="EMBL" id="TCZ53888.1"/>
    </source>
</evidence>
<keyword evidence="2" id="KW-0132">Cell division</keyword>
<keyword evidence="1" id="KW-0963">Cytoplasm</keyword>
<dbReference type="Proteomes" id="UP000295023">
    <property type="component" value="Unassembled WGS sequence"/>
</dbReference>
<protein>
    <submittedName>
        <fullName evidence="5">SMC-Scp complex subunit ScpB</fullName>
    </submittedName>
</protein>
<keyword evidence="3" id="KW-0159">Chromosome partition</keyword>
<dbReference type="PIRSF" id="PIRSF019345">
    <property type="entry name" value="ScpB"/>
    <property type="match status" value="1"/>
</dbReference>
<dbReference type="AlphaFoldDB" id="A0A4R4D394"/>
<dbReference type="GO" id="GO:0051304">
    <property type="term" value="P:chromosome separation"/>
    <property type="evidence" value="ECO:0007669"/>
    <property type="project" value="InterPro"/>
</dbReference>
<evidence type="ECO:0000256" key="4">
    <source>
        <dbReference type="ARBA" id="ARBA00023306"/>
    </source>
</evidence>
<comment type="caution">
    <text evidence="5">The sequence shown here is derived from an EMBL/GenBank/DDBJ whole genome shotgun (WGS) entry which is preliminary data.</text>
</comment>
<reference evidence="5 6" key="1">
    <citation type="submission" date="2019-03" db="EMBL/GenBank/DDBJ databases">
        <title>Paracraurococcus aquatilis NE82 genome sequence.</title>
        <authorList>
            <person name="Zhao Y."/>
            <person name="Du Z."/>
        </authorList>
    </citation>
    <scope>NUCLEOTIDE SEQUENCE [LARGE SCALE GENOMIC DNA]</scope>
    <source>
        <strain evidence="5 6">NE82</strain>
    </source>
</reference>
<name>A0A4R4D394_9PROT</name>
<dbReference type="InterPro" id="IPR036390">
    <property type="entry name" value="WH_DNA-bd_sf"/>
</dbReference>
<keyword evidence="6" id="KW-1185">Reference proteome</keyword>